<dbReference type="GeneID" id="5698124"/>
<dbReference type="InterPro" id="IPR036770">
    <property type="entry name" value="Ankyrin_rpt-contain_sf"/>
</dbReference>
<dbReference type="EMBL" id="AACB03000002">
    <property type="protein sequence ID" value="KAE8304497.1"/>
    <property type="molecule type" value="Genomic_DNA"/>
</dbReference>
<dbReference type="SUPFAM" id="SSF48403">
    <property type="entry name" value="Ankyrin repeat"/>
    <property type="match status" value="1"/>
</dbReference>
<name>A8BS06_GIAIC</name>
<dbReference type="VEuPathDB" id="GiardiaDB:GL50803_10950"/>
<dbReference type="SMART" id="SM00248">
    <property type="entry name" value="ANK"/>
    <property type="match status" value="5"/>
</dbReference>
<dbReference type="HOGENOM" id="CLU_550364_0_0_1"/>
<dbReference type="AlphaFoldDB" id="A8BS06"/>
<dbReference type="Proteomes" id="UP000001548">
    <property type="component" value="Unassembled WGS sequence"/>
</dbReference>
<dbReference type="OMA" id="SMHILYE"/>
<dbReference type="Pfam" id="PF12796">
    <property type="entry name" value="Ank_2"/>
    <property type="match status" value="2"/>
</dbReference>
<evidence type="ECO:0000313" key="1">
    <source>
        <dbReference type="EMBL" id="KAE8304497.1"/>
    </source>
</evidence>
<gene>
    <name evidence="1" type="ORF">GL50803_0010950</name>
</gene>
<keyword evidence="2" id="KW-1185">Reference proteome</keyword>
<dbReference type="RefSeq" id="XP_001705247.1">
    <property type="nucleotide sequence ID" value="XM_001705195.1"/>
</dbReference>
<accession>A8BS06</accession>
<evidence type="ECO:0000313" key="2">
    <source>
        <dbReference type="Proteomes" id="UP000001548"/>
    </source>
</evidence>
<dbReference type="STRING" id="184922.A8BS06"/>
<reference evidence="1 2" key="1">
    <citation type="journal article" date="2007" name="Science">
        <title>Genomic minimalism in the early diverging intestinal parasite Giardia lamblia.</title>
        <authorList>
            <person name="Morrison H.G."/>
            <person name="McArthur A.G."/>
            <person name="Gillin F.D."/>
            <person name="Aley S.B."/>
            <person name="Adam R.D."/>
            <person name="Olsen G.J."/>
            <person name="Best A.A."/>
            <person name="Cande W.Z."/>
            <person name="Chen F."/>
            <person name="Cipriano M.J."/>
            <person name="Davids B.J."/>
            <person name="Dawson S.C."/>
            <person name="Elmendorf H.G."/>
            <person name="Hehl A.B."/>
            <person name="Holder M.E."/>
            <person name="Huse S.M."/>
            <person name="Kim U.U."/>
            <person name="Lasek-Nesselquist E."/>
            <person name="Manning G."/>
            <person name="Nigam A."/>
            <person name="Nixon J.E."/>
            <person name="Palm D."/>
            <person name="Passamaneck N.E."/>
            <person name="Prabhu A."/>
            <person name="Reich C.I."/>
            <person name="Reiner D.S."/>
            <person name="Samuelson J."/>
            <person name="Svard S.G."/>
            <person name="Sogin M.L."/>
        </authorList>
    </citation>
    <scope>NUCLEOTIDE SEQUENCE [LARGE SCALE GENOMIC DNA]</scope>
    <source>
        <strain evidence="1 2">WB C6</strain>
    </source>
</reference>
<dbReference type="Gene3D" id="1.25.40.20">
    <property type="entry name" value="Ankyrin repeat-containing domain"/>
    <property type="match status" value="2"/>
</dbReference>
<dbReference type="PANTHER" id="PTHR24120:SF4">
    <property type="entry name" value="GH07239P"/>
    <property type="match status" value="1"/>
</dbReference>
<dbReference type="InterPro" id="IPR002110">
    <property type="entry name" value="Ankyrin_rpt"/>
</dbReference>
<sequence>MHTGPISANAATRNSHRRLLIPLPSNSFLPPLLSQNCLQAFVAMRHVNITPIYSVSPCSDKVLQVCTEPCVSCTLRHVIDELSFLESECGIRLAASIFVGALEALAYLACLSRVWGLELDIQNINWLDMLCVDDRGQWKIIAHKMSSYRGGHKPCNSISGTHTPSNNFRTCDEIAHMCLPGMQSLGLIILNLLVAGSRIDLEESITLRSWNKLQTDIACSRNKHEIPDLRLFIDTLSIIWDENFNQPVHPYHILTRLLPILQTYMKDESTKSGAVDPEHRRKSKYSPLMLGVLSKDYELVQRHISYAGCRTASGMTALMMAARDNFVEAVQILLPHEAHYKTFLGTRFESRTALMFATHNRNYDSMHILYEQEAGIANVYGATSLMRAAQNGDCVAVEILMKREAGMANYTGFTALMNGATKGFTKIVSLLLPFEAGGVTNDKHEWGKGHSALSLAAMNANKEVVLLLYEVERQLLKSRCILTSGKTVIEELIEGK</sequence>
<protein>
    <submittedName>
        <fullName evidence="1">Ankyrin repeat protein 1</fullName>
    </submittedName>
</protein>
<proteinExistence type="predicted"/>
<dbReference type="PANTHER" id="PTHR24120">
    <property type="entry name" value="GH07239P"/>
    <property type="match status" value="1"/>
</dbReference>
<dbReference type="KEGG" id="gla:GL50803_0010950"/>
<organism evidence="1 2">
    <name type="scientific">Giardia intestinalis (strain ATCC 50803 / WB clone C6)</name>
    <name type="common">Giardia lamblia</name>
    <dbReference type="NCBI Taxonomy" id="184922"/>
    <lineage>
        <taxon>Eukaryota</taxon>
        <taxon>Metamonada</taxon>
        <taxon>Diplomonadida</taxon>
        <taxon>Hexamitidae</taxon>
        <taxon>Giardiinae</taxon>
        <taxon>Giardia</taxon>
    </lineage>
</organism>
<comment type="caution">
    <text evidence="1">The sequence shown here is derived from an EMBL/GenBank/DDBJ whole genome shotgun (WGS) entry which is preliminary data.</text>
</comment>